<name>A0ABS0T962_9STAP</name>
<comment type="caution">
    <text evidence="3">The sequence shown here is derived from an EMBL/GenBank/DDBJ whole genome shotgun (WGS) entry which is preliminary data.</text>
</comment>
<dbReference type="Gene3D" id="3.40.50.1820">
    <property type="entry name" value="alpha/beta hydrolase"/>
    <property type="match status" value="1"/>
</dbReference>
<sequence>MKRNVMSHLLGRYLSHQRHIKFKSQKEIDQFLERRRELNREKHKQPDQLNVKSNLIKDTFDDMQVFRFNFGHHIKNKILYIYGGTFVLQPSSFHWRFMDKLAYETLHEIVLPIYPKAPDFTYRDTHEAIKRVYERLLRETEASNIVIMGDASGGNMALSFVQQLVKDKDMPLPGKIYLISPWLDLSLSNPDITDQLQKMDPIHNVFSLQSIAKVWADDLESKNPKVSPMYGAIRGLPPVYMFGGTHDIFYPDMNKLVDSFNAEQQPIHFYEYKGMVTSFPLYPIVESRRVLRQIRKTIHI</sequence>
<dbReference type="PANTHER" id="PTHR48081">
    <property type="entry name" value="AB HYDROLASE SUPERFAMILY PROTEIN C4A8.06C"/>
    <property type="match status" value="1"/>
</dbReference>
<dbReference type="InterPro" id="IPR050300">
    <property type="entry name" value="GDXG_lipolytic_enzyme"/>
</dbReference>
<dbReference type="RefSeq" id="WP_198617092.1">
    <property type="nucleotide sequence ID" value="NZ_JABANU010000003.1"/>
</dbReference>
<evidence type="ECO:0000259" key="2">
    <source>
        <dbReference type="Pfam" id="PF07859"/>
    </source>
</evidence>
<gene>
    <name evidence="3" type="ORF">HHH54_01650</name>
</gene>
<dbReference type="InterPro" id="IPR013094">
    <property type="entry name" value="AB_hydrolase_3"/>
</dbReference>
<dbReference type="EMBL" id="JABANU010000003">
    <property type="protein sequence ID" value="MBI5974299.1"/>
    <property type="molecule type" value="Genomic_DNA"/>
</dbReference>
<proteinExistence type="predicted"/>
<evidence type="ECO:0000256" key="1">
    <source>
        <dbReference type="ARBA" id="ARBA00022801"/>
    </source>
</evidence>
<evidence type="ECO:0000313" key="3">
    <source>
        <dbReference type="EMBL" id="MBI5974299.1"/>
    </source>
</evidence>
<organism evidence="3 4">
    <name type="scientific">Staphylococcus canis</name>
    <dbReference type="NCBI Taxonomy" id="2724942"/>
    <lineage>
        <taxon>Bacteria</taxon>
        <taxon>Bacillati</taxon>
        <taxon>Bacillota</taxon>
        <taxon>Bacilli</taxon>
        <taxon>Bacillales</taxon>
        <taxon>Staphylococcaceae</taxon>
        <taxon>Staphylococcus</taxon>
    </lineage>
</organism>
<dbReference type="PANTHER" id="PTHR48081:SF8">
    <property type="entry name" value="ALPHA_BETA HYDROLASE FOLD-3 DOMAIN-CONTAINING PROTEIN-RELATED"/>
    <property type="match status" value="1"/>
</dbReference>
<protein>
    <submittedName>
        <fullName evidence="3">Alpha/beta hydrolase</fullName>
    </submittedName>
</protein>
<keyword evidence="4" id="KW-1185">Reference proteome</keyword>
<dbReference type="Proteomes" id="UP000751852">
    <property type="component" value="Unassembled WGS sequence"/>
</dbReference>
<dbReference type="GO" id="GO:0016787">
    <property type="term" value="F:hydrolase activity"/>
    <property type="evidence" value="ECO:0007669"/>
    <property type="project" value="UniProtKB-KW"/>
</dbReference>
<dbReference type="SUPFAM" id="SSF53474">
    <property type="entry name" value="alpha/beta-Hydrolases"/>
    <property type="match status" value="1"/>
</dbReference>
<feature type="domain" description="Alpha/beta hydrolase fold-3" evidence="2">
    <location>
        <begin position="78"/>
        <end position="279"/>
    </location>
</feature>
<accession>A0ABS0T962</accession>
<dbReference type="InterPro" id="IPR029058">
    <property type="entry name" value="AB_hydrolase_fold"/>
</dbReference>
<keyword evidence="1 3" id="KW-0378">Hydrolase</keyword>
<reference evidence="3 4" key="1">
    <citation type="submission" date="2020-04" db="EMBL/GenBank/DDBJ databases">
        <title>Staphylococcus species from domestic dog.</title>
        <authorList>
            <person name="Paterson G.K."/>
        </authorList>
    </citation>
    <scope>NUCLEOTIDE SEQUENCE [LARGE SCALE GENOMIC DNA]</scope>
    <source>
        <strain evidence="3 4">H16/1A</strain>
    </source>
</reference>
<evidence type="ECO:0000313" key="4">
    <source>
        <dbReference type="Proteomes" id="UP000751852"/>
    </source>
</evidence>
<dbReference type="Pfam" id="PF07859">
    <property type="entry name" value="Abhydrolase_3"/>
    <property type="match status" value="1"/>
</dbReference>